<protein>
    <submittedName>
        <fullName evidence="2">Uncharacterized protein</fullName>
    </submittedName>
</protein>
<keyword evidence="1" id="KW-0472">Membrane</keyword>
<sequence length="165" mass="17817">MRSSMSSWPKSSARPGSGWLRLQAAAAALSPSSQPATMSALYFTAGAAFPLLAAWFIAGYVSRGLLLPPSDHEAAPPLPILSLATASGTVPPLPLLLAHNSHMFAGGERGILQWFDIGWKWHFNDAIPWNGIVVKPTLGSGRMSTFSYAVWSFVRCHISHLILQY</sequence>
<keyword evidence="1" id="KW-1133">Transmembrane helix</keyword>
<reference evidence="2" key="1">
    <citation type="submission" date="2015-04" db="UniProtKB">
        <authorList>
            <consortium name="EnsemblPlants"/>
        </authorList>
    </citation>
    <scope>IDENTIFICATION</scope>
</reference>
<proteinExistence type="predicted"/>
<evidence type="ECO:0000256" key="1">
    <source>
        <dbReference type="SAM" id="Phobius"/>
    </source>
</evidence>
<keyword evidence="3" id="KW-1185">Reference proteome</keyword>
<evidence type="ECO:0000313" key="2">
    <source>
        <dbReference type="EnsemblPlants" id="OGLUM12G09280.1"/>
    </source>
</evidence>
<dbReference type="EnsemblPlants" id="OGLUM12G09280.1">
    <property type="protein sequence ID" value="OGLUM12G09280.1"/>
    <property type="gene ID" value="OGLUM12G09280"/>
</dbReference>
<dbReference type="Proteomes" id="UP000026961">
    <property type="component" value="Chromosome 12"/>
</dbReference>
<accession>A0A0E0BR50</accession>
<evidence type="ECO:0000313" key="3">
    <source>
        <dbReference type="Proteomes" id="UP000026961"/>
    </source>
</evidence>
<organism evidence="2">
    <name type="scientific">Oryza glumipatula</name>
    <dbReference type="NCBI Taxonomy" id="40148"/>
    <lineage>
        <taxon>Eukaryota</taxon>
        <taxon>Viridiplantae</taxon>
        <taxon>Streptophyta</taxon>
        <taxon>Embryophyta</taxon>
        <taxon>Tracheophyta</taxon>
        <taxon>Spermatophyta</taxon>
        <taxon>Magnoliopsida</taxon>
        <taxon>Liliopsida</taxon>
        <taxon>Poales</taxon>
        <taxon>Poaceae</taxon>
        <taxon>BOP clade</taxon>
        <taxon>Oryzoideae</taxon>
        <taxon>Oryzeae</taxon>
        <taxon>Oryzinae</taxon>
        <taxon>Oryza</taxon>
    </lineage>
</organism>
<keyword evidence="1" id="KW-0812">Transmembrane</keyword>
<dbReference type="HOGENOM" id="CLU_137039_0_0_1"/>
<dbReference type="STRING" id="40148.A0A0E0BR50"/>
<feature type="transmembrane region" description="Helical" evidence="1">
    <location>
        <begin position="40"/>
        <end position="58"/>
    </location>
</feature>
<dbReference type="Gramene" id="OGLUM12G09280.1">
    <property type="protein sequence ID" value="OGLUM12G09280.1"/>
    <property type="gene ID" value="OGLUM12G09280"/>
</dbReference>
<name>A0A0E0BR50_9ORYZ</name>
<reference evidence="2" key="2">
    <citation type="submission" date="2018-05" db="EMBL/GenBank/DDBJ databases">
        <title>OgluRS3 (Oryza glumaepatula Reference Sequence Version 3).</title>
        <authorList>
            <person name="Zhang J."/>
            <person name="Kudrna D."/>
            <person name="Lee S."/>
            <person name="Talag J."/>
            <person name="Welchert J."/>
            <person name="Wing R.A."/>
        </authorList>
    </citation>
    <scope>NUCLEOTIDE SEQUENCE [LARGE SCALE GENOMIC DNA]</scope>
</reference>
<dbReference type="AlphaFoldDB" id="A0A0E0BR50"/>